<dbReference type="EMBL" id="DRKP01000022">
    <property type="protein sequence ID" value="HEB95157.1"/>
    <property type="molecule type" value="Genomic_DNA"/>
</dbReference>
<evidence type="ECO:0000256" key="2">
    <source>
        <dbReference type="SAM" id="SignalP"/>
    </source>
</evidence>
<evidence type="ECO:0000313" key="3">
    <source>
        <dbReference type="EMBL" id="HEB95157.1"/>
    </source>
</evidence>
<feature type="signal peptide" evidence="2">
    <location>
        <begin position="1"/>
        <end position="21"/>
    </location>
</feature>
<protein>
    <recommendedName>
        <fullName evidence="4">DUF4148 domain-containing protein</fullName>
    </recommendedName>
</protein>
<evidence type="ECO:0000256" key="1">
    <source>
        <dbReference type="SAM" id="MobiDB-lite"/>
    </source>
</evidence>
<sequence length="101" mass="11012">MKTTIHLAILIGLAGSGLALAEPNMNNVQQQEDIVHGYQKSEPSPYRPADADDRRMSNVQQQEDIVHGYGKTAASASEPATVRIGNANRQQQEDIVHGYAK</sequence>
<reference evidence="3" key="1">
    <citation type="journal article" date="2020" name="mSystems">
        <title>Genome- and Community-Level Interaction Insights into Carbon Utilization and Element Cycling Functions of Hydrothermarchaeota in Hydrothermal Sediment.</title>
        <authorList>
            <person name="Zhou Z."/>
            <person name="Liu Y."/>
            <person name="Xu W."/>
            <person name="Pan J."/>
            <person name="Luo Z.H."/>
            <person name="Li M."/>
        </authorList>
    </citation>
    <scope>NUCLEOTIDE SEQUENCE [LARGE SCALE GENOMIC DNA]</scope>
    <source>
        <strain evidence="3">HyVt-443</strain>
    </source>
</reference>
<proteinExistence type="predicted"/>
<organism evidence="3">
    <name type="scientific">Sedimenticola thiotaurini</name>
    <dbReference type="NCBI Taxonomy" id="1543721"/>
    <lineage>
        <taxon>Bacteria</taxon>
        <taxon>Pseudomonadati</taxon>
        <taxon>Pseudomonadota</taxon>
        <taxon>Gammaproteobacteria</taxon>
        <taxon>Chromatiales</taxon>
        <taxon>Sedimenticolaceae</taxon>
        <taxon>Sedimenticola</taxon>
    </lineage>
</organism>
<name>A0A831RH51_9GAMM</name>
<dbReference type="Proteomes" id="UP000886251">
    <property type="component" value="Unassembled WGS sequence"/>
</dbReference>
<accession>A0A831RH51</accession>
<comment type="caution">
    <text evidence="3">The sequence shown here is derived from an EMBL/GenBank/DDBJ whole genome shotgun (WGS) entry which is preliminary data.</text>
</comment>
<feature type="region of interest" description="Disordered" evidence="1">
    <location>
        <begin position="37"/>
        <end position="58"/>
    </location>
</feature>
<gene>
    <name evidence="3" type="ORF">ENI96_01840</name>
</gene>
<feature type="chain" id="PRO_5032402329" description="DUF4148 domain-containing protein" evidence="2">
    <location>
        <begin position="22"/>
        <end position="101"/>
    </location>
</feature>
<evidence type="ECO:0008006" key="4">
    <source>
        <dbReference type="Google" id="ProtNLM"/>
    </source>
</evidence>
<dbReference type="AlphaFoldDB" id="A0A831RH51"/>
<keyword evidence="2" id="KW-0732">Signal</keyword>